<dbReference type="InterPro" id="IPR041205">
    <property type="entry name" value="ScsC_N"/>
</dbReference>
<keyword evidence="4" id="KW-1185">Reference proteome</keyword>
<dbReference type="GO" id="GO:0016491">
    <property type="term" value="F:oxidoreductase activity"/>
    <property type="evidence" value="ECO:0007669"/>
    <property type="project" value="InterPro"/>
</dbReference>
<sequence length="259" mass="28308">MPISFSLRKTALTATLMMALTAVSSLPASALDLTNLSDDERNALRDEIRAYLLENPEVMVEVFGVLEQRQAQEQVEQDKHLVSVNADAIFNDGFSHVMGNPDGDYTIVEFVDYQCGFCRKAHAVLKDLLAADGNIRLVLKEFPILSEGSLMSAQFAISAQQQFGAEAYETLHNALISMRGNVTEARLAELADGLGLDGAAIAAGMSSPEVQRILTENRELGKRLQVTGTPAFVMNDTMARGFMELEQMEYLVSEGRAAQ</sequence>
<gene>
    <name evidence="3" type="ORF">ALP8811_01553</name>
</gene>
<evidence type="ECO:0000256" key="1">
    <source>
        <dbReference type="SAM" id="SignalP"/>
    </source>
</evidence>
<dbReference type="SUPFAM" id="SSF52833">
    <property type="entry name" value="Thioredoxin-like"/>
    <property type="match status" value="1"/>
</dbReference>
<dbReference type="Pfam" id="PF18312">
    <property type="entry name" value="ScsC_N"/>
    <property type="match status" value="1"/>
</dbReference>
<feature type="chain" id="PRO_5015303487" description="Thioredoxin domain-containing protein" evidence="1">
    <location>
        <begin position="31"/>
        <end position="259"/>
    </location>
</feature>
<dbReference type="InterPro" id="IPR001853">
    <property type="entry name" value="DSBA-like_thioredoxin_dom"/>
</dbReference>
<feature type="domain" description="Thioredoxin" evidence="2">
    <location>
        <begin position="20"/>
        <end position="257"/>
    </location>
</feature>
<accession>A0A2R8AKH3</accession>
<name>A0A2R8AKH3_9RHOB</name>
<dbReference type="InterPro" id="IPR013766">
    <property type="entry name" value="Thioredoxin_domain"/>
</dbReference>
<protein>
    <recommendedName>
        <fullName evidence="2">Thioredoxin domain-containing protein</fullName>
    </recommendedName>
</protein>
<organism evidence="3 4">
    <name type="scientific">Aliiroseovarius pelagivivens</name>
    <dbReference type="NCBI Taxonomy" id="1639690"/>
    <lineage>
        <taxon>Bacteria</taxon>
        <taxon>Pseudomonadati</taxon>
        <taxon>Pseudomonadota</taxon>
        <taxon>Alphaproteobacteria</taxon>
        <taxon>Rhodobacterales</taxon>
        <taxon>Paracoccaceae</taxon>
        <taxon>Aliiroseovarius</taxon>
    </lineage>
</organism>
<feature type="signal peptide" evidence="1">
    <location>
        <begin position="1"/>
        <end position="30"/>
    </location>
</feature>
<dbReference type="PROSITE" id="PS51352">
    <property type="entry name" value="THIOREDOXIN_2"/>
    <property type="match status" value="1"/>
</dbReference>
<dbReference type="RefSeq" id="WP_245924601.1">
    <property type="nucleotide sequence ID" value="NZ_OMOI01000001.1"/>
</dbReference>
<keyword evidence="1" id="KW-0732">Signal</keyword>
<dbReference type="InterPro" id="IPR036249">
    <property type="entry name" value="Thioredoxin-like_sf"/>
</dbReference>
<dbReference type="CDD" id="cd03023">
    <property type="entry name" value="DsbA_Com1_like"/>
    <property type="match status" value="1"/>
</dbReference>
<dbReference type="EMBL" id="OMOI01000001">
    <property type="protein sequence ID" value="SPF76545.1"/>
    <property type="molecule type" value="Genomic_DNA"/>
</dbReference>
<dbReference type="PANTHER" id="PTHR35272">
    <property type="entry name" value="THIOL:DISULFIDE INTERCHANGE PROTEIN DSBC-RELATED"/>
    <property type="match status" value="1"/>
</dbReference>
<dbReference type="AlphaFoldDB" id="A0A2R8AKH3"/>
<dbReference type="InterPro" id="IPR051470">
    <property type="entry name" value="Thiol:disulfide_interchange"/>
</dbReference>
<dbReference type="Proteomes" id="UP000244911">
    <property type="component" value="Unassembled WGS sequence"/>
</dbReference>
<dbReference type="Gene3D" id="3.40.30.10">
    <property type="entry name" value="Glutaredoxin"/>
    <property type="match status" value="1"/>
</dbReference>
<dbReference type="Pfam" id="PF01323">
    <property type="entry name" value="DSBA"/>
    <property type="match status" value="1"/>
</dbReference>
<reference evidence="3 4" key="1">
    <citation type="submission" date="2018-03" db="EMBL/GenBank/DDBJ databases">
        <authorList>
            <person name="Keele B.F."/>
        </authorList>
    </citation>
    <scope>NUCLEOTIDE SEQUENCE [LARGE SCALE GENOMIC DNA]</scope>
    <source>
        <strain evidence="3 4">CECT 8811</strain>
    </source>
</reference>
<proteinExistence type="predicted"/>
<dbReference type="PANTHER" id="PTHR35272:SF3">
    <property type="entry name" value="THIOL:DISULFIDE INTERCHANGE PROTEIN DSBC"/>
    <property type="match status" value="1"/>
</dbReference>
<evidence type="ECO:0000259" key="2">
    <source>
        <dbReference type="PROSITE" id="PS51352"/>
    </source>
</evidence>
<evidence type="ECO:0000313" key="3">
    <source>
        <dbReference type="EMBL" id="SPF76545.1"/>
    </source>
</evidence>
<evidence type="ECO:0000313" key="4">
    <source>
        <dbReference type="Proteomes" id="UP000244911"/>
    </source>
</evidence>